<name>A0A0N5BLL3_STREA</name>
<feature type="coiled-coil region" evidence="10">
    <location>
        <begin position="464"/>
        <end position="498"/>
    </location>
</feature>
<keyword evidence="5" id="KW-0158">Chromosome</keyword>
<feature type="coiled-coil region" evidence="10">
    <location>
        <begin position="217"/>
        <end position="251"/>
    </location>
</feature>
<dbReference type="GO" id="GO:0030870">
    <property type="term" value="C:Mre11 complex"/>
    <property type="evidence" value="ECO:0007669"/>
    <property type="project" value="TreeGrafter"/>
</dbReference>
<dbReference type="InterPro" id="IPR038729">
    <property type="entry name" value="Rad50/SbcC_AAA"/>
</dbReference>
<evidence type="ECO:0000256" key="6">
    <source>
        <dbReference type="ARBA" id="ARBA00022723"/>
    </source>
</evidence>
<dbReference type="PANTHER" id="PTHR18867">
    <property type="entry name" value="RAD50"/>
    <property type="match status" value="1"/>
</dbReference>
<reference evidence="13" key="1">
    <citation type="submission" date="2017-02" db="UniProtKB">
        <authorList>
            <consortium name="WormBaseParasite"/>
        </authorList>
    </citation>
    <scope>IDENTIFICATION</scope>
</reference>
<dbReference type="GO" id="GO:0051880">
    <property type="term" value="F:G-quadruplex DNA binding"/>
    <property type="evidence" value="ECO:0007669"/>
    <property type="project" value="TreeGrafter"/>
</dbReference>
<dbReference type="Gene3D" id="3.40.50.300">
    <property type="entry name" value="P-loop containing nucleotide triphosphate hydrolases"/>
    <property type="match status" value="2"/>
</dbReference>
<proteinExistence type="inferred from homology"/>
<keyword evidence="12" id="KW-1185">Reference proteome</keyword>
<organism evidence="12 13">
    <name type="scientific">Strongyloides papillosus</name>
    <name type="common">Intestinal threadworm</name>
    <dbReference type="NCBI Taxonomy" id="174720"/>
    <lineage>
        <taxon>Eukaryota</taxon>
        <taxon>Metazoa</taxon>
        <taxon>Ecdysozoa</taxon>
        <taxon>Nematoda</taxon>
        <taxon>Chromadorea</taxon>
        <taxon>Rhabditida</taxon>
        <taxon>Tylenchina</taxon>
        <taxon>Panagrolaimomorpha</taxon>
        <taxon>Strongyloidoidea</taxon>
        <taxon>Strongyloididae</taxon>
        <taxon>Strongyloides</taxon>
    </lineage>
</organism>
<evidence type="ECO:0000256" key="3">
    <source>
        <dbReference type="ARBA" id="ARBA00004286"/>
    </source>
</evidence>
<dbReference type="GO" id="GO:0043047">
    <property type="term" value="F:single-stranded telomeric DNA binding"/>
    <property type="evidence" value="ECO:0007669"/>
    <property type="project" value="TreeGrafter"/>
</dbReference>
<keyword evidence="8" id="KW-0539">Nucleus</keyword>
<dbReference type="WBParaSite" id="SPAL_0000680900.1">
    <property type="protein sequence ID" value="SPAL_0000680900.1"/>
    <property type="gene ID" value="SPAL_0000680900"/>
</dbReference>
<sequence length="1255" mass="145388">MVNLVGLKIQGIRSLSDNYHYINFDDTITLIQGENGSGKTTIIEALNYAATGSLPSGKVHAFIHNNTLAQKNRVDASVQLQFTNVEGLLCTITRRMSSSIKGGKNSTKQDENTLTIQNANGLERSISSKVLDFNKEIIGHMGVSKAILENVIFCHQENAQWPLSEPKVLKNHFDSIFEVTKYVKAMDHVTKLIKDYESSIKMIDAELPYLESDRDEYVRMTTQHQDLSKKLEHLTSEISSTDLEKDKLSQELITTRNYRIETEEVDKKVMSLRSQLSILQKQAYEMKDILDYHGSTKELEYEIETVSSSFEIVSSKIKEKMLEKQISKINEEISDIEFKLQNSRDELLKYEIDKRQLNGLLCDKRHLINEFENYLSIVINENDENILENVKAVKNSWDDEFDEVMRDIKFKSSEKRQALNNLKNQLSEFEGKIALKREDVRTKRSLISKLNKDISELKKSQIHRDMFSNKITKLEREIKDLDESNEDTQTILEQINKTHESIDVLKNWHELLLEKEEIESSIDKKVQENGSVLRKVFSRKIPTGNSSEILEKHINLVEKSLAKNKEKLKEKDQKWYELKREIIELTKSIASIEKKYNKSGNTSSESIRSIDCSKEKLEELNMDIQKNFCEKCIIDDESKERYRKLIDERRDLINYIFSEKFIEDQSVLKLPCLKEKLSDKNAIFTKCDGEKKQIQNEATKIKERLGNMRCLQKIAFELDSLNNRLKEIEGGIIKTKKKFCDLRLNDSGFSNDCFMTKDVEKLLNNSKNELEQLMISLKNSGEINSLKIEQIKQLGNLKERSMTVTTTKAIINNFRESIKEHEIAIKEYNDYIYSMQAQKSLVIEEISKLEGEIKKLEDEFEEKEKQGRHKIKELNNYISLLTNICEKLSKLDVPNDEILELTTTKVKEYSENLNGLLRQRSKLELELSGLFTQQNNLKLLEEQLRKRKIANEITEIETLISQCELKCSDLKILIKKESSLDNRIQKLELEICAMRQSHDSLSSTIGNIQFTINKAKYSSASEAYRQKAVRKVVLKKAIKDLEKYKSVLDKSIISFHKTKMSEVNLVLEDLWKRVYKGNDIEAIKITSKIKDDSSKRMSYDYMVVMVVDGVEMDMRDRCSSGQKMLACILIRVALSEVFCLNCPVLALDEPTTNLDIDKVENVAEMLNELVNYRSKGLPIKPQDDCCVEQVLEYENALDVVENSKVRKYRNFQLIVITHDEHLVSLLHRNFKPNNVYRLSKDGNGISTIKAHRNIE</sequence>
<protein>
    <submittedName>
        <fullName evidence="13">AAA_15 domain-containing protein</fullName>
    </submittedName>
</protein>
<comment type="catalytic activity">
    <reaction evidence="9">
        <text>ATP + H2O = ADP + phosphate + H(+)</text>
        <dbReference type="Rhea" id="RHEA:13065"/>
        <dbReference type="ChEBI" id="CHEBI:15377"/>
        <dbReference type="ChEBI" id="CHEBI:15378"/>
        <dbReference type="ChEBI" id="CHEBI:30616"/>
        <dbReference type="ChEBI" id="CHEBI:43474"/>
        <dbReference type="ChEBI" id="CHEBI:456216"/>
    </reaction>
</comment>
<dbReference type="AlphaFoldDB" id="A0A0N5BLL3"/>
<dbReference type="GO" id="GO:0046872">
    <property type="term" value="F:metal ion binding"/>
    <property type="evidence" value="ECO:0007669"/>
    <property type="project" value="UniProtKB-KW"/>
</dbReference>
<keyword evidence="6" id="KW-0479">Metal-binding</keyword>
<evidence type="ECO:0000256" key="5">
    <source>
        <dbReference type="ARBA" id="ARBA00022454"/>
    </source>
</evidence>
<evidence type="ECO:0000256" key="2">
    <source>
        <dbReference type="ARBA" id="ARBA00004123"/>
    </source>
</evidence>
<dbReference type="Pfam" id="PF13476">
    <property type="entry name" value="AAA_23"/>
    <property type="match status" value="1"/>
</dbReference>
<evidence type="ECO:0000259" key="11">
    <source>
        <dbReference type="Pfam" id="PF13476"/>
    </source>
</evidence>
<dbReference type="SUPFAM" id="SSF52540">
    <property type="entry name" value="P-loop containing nucleoside triphosphate hydrolases"/>
    <property type="match status" value="2"/>
</dbReference>
<evidence type="ECO:0000256" key="4">
    <source>
        <dbReference type="ARBA" id="ARBA00009439"/>
    </source>
</evidence>
<dbReference type="GO" id="GO:0016887">
    <property type="term" value="F:ATP hydrolysis activity"/>
    <property type="evidence" value="ECO:0007669"/>
    <property type="project" value="InterPro"/>
</dbReference>
<dbReference type="GO" id="GO:0000722">
    <property type="term" value="P:telomere maintenance via recombination"/>
    <property type="evidence" value="ECO:0007669"/>
    <property type="project" value="TreeGrafter"/>
</dbReference>
<evidence type="ECO:0000256" key="9">
    <source>
        <dbReference type="ARBA" id="ARBA00049360"/>
    </source>
</evidence>
<feature type="coiled-coil region" evidence="10">
    <location>
        <begin position="412"/>
        <end position="439"/>
    </location>
</feature>
<evidence type="ECO:0000256" key="1">
    <source>
        <dbReference type="ARBA" id="ARBA00001947"/>
    </source>
</evidence>
<dbReference type="Proteomes" id="UP000046392">
    <property type="component" value="Unplaced"/>
</dbReference>
<feature type="coiled-coil region" evidence="10">
    <location>
        <begin position="718"/>
        <end position="776"/>
    </location>
</feature>
<dbReference type="GO" id="GO:0070192">
    <property type="term" value="P:chromosome organization involved in meiotic cell cycle"/>
    <property type="evidence" value="ECO:0007669"/>
    <property type="project" value="TreeGrafter"/>
</dbReference>
<dbReference type="GO" id="GO:0000794">
    <property type="term" value="C:condensed nuclear chromosome"/>
    <property type="evidence" value="ECO:0007669"/>
    <property type="project" value="TreeGrafter"/>
</dbReference>
<dbReference type="STRING" id="174720.A0A0N5BLL3"/>
<evidence type="ECO:0000313" key="12">
    <source>
        <dbReference type="Proteomes" id="UP000046392"/>
    </source>
</evidence>
<feature type="coiled-coil region" evidence="10">
    <location>
        <begin position="839"/>
        <end position="873"/>
    </location>
</feature>
<dbReference type="GO" id="GO:0007004">
    <property type="term" value="P:telomere maintenance via telomerase"/>
    <property type="evidence" value="ECO:0007669"/>
    <property type="project" value="TreeGrafter"/>
</dbReference>
<feature type="domain" description="Rad50/SbcC-type AAA" evidence="11">
    <location>
        <begin position="7"/>
        <end position="240"/>
    </location>
</feature>
<dbReference type="GO" id="GO:0006302">
    <property type="term" value="P:double-strand break repair"/>
    <property type="evidence" value="ECO:0007669"/>
    <property type="project" value="InterPro"/>
</dbReference>
<dbReference type="InterPro" id="IPR027417">
    <property type="entry name" value="P-loop_NTPase"/>
</dbReference>
<evidence type="ECO:0000256" key="10">
    <source>
        <dbReference type="SAM" id="Coils"/>
    </source>
</evidence>
<comment type="subcellular location">
    <subcellularLocation>
        <location evidence="3">Chromosome</location>
    </subcellularLocation>
    <subcellularLocation>
        <location evidence="2">Nucleus</location>
    </subcellularLocation>
</comment>
<dbReference type="PANTHER" id="PTHR18867:SF12">
    <property type="entry name" value="DNA REPAIR PROTEIN RAD50"/>
    <property type="match status" value="1"/>
</dbReference>
<dbReference type="GO" id="GO:0003691">
    <property type="term" value="F:double-stranded telomeric DNA binding"/>
    <property type="evidence" value="ECO:0007669"/>
    <property type="project" value="TreeGrafter"/>
</dbReference>
<keyword evidence="7" id="KW-0862">Zinc</keyword>
<evidence type="ECO:0000256" key="7">
    <source>
        <dbReference type="ARBA" id="ARBA00022833"/>
    </source>
</evidence>
<comment type="cofactor">
    <cofactor evidence="1">
        <name>Zn(2+)</name>
        <dbReference type="ChEBI" id="CHEBI:29105"/>
    </cofactor>
</comment>
<evidence type="ECO:0000256" key="8">
    <source>
        <dbReference type="ARBA" id="ARBA00023242"/>
    </source>
</evidence>
<accession>A0A0N5BLL3</accession>
<comment type="similarity">
    <text evidence="4">Belongs to the SMC family. RAD50 subfamily.</text>
</comment>
<feature type="coiled-coil region" evidence="10">
    <location>
        <begin position="899"/>
        <end position="926"/>
    </location>
</feature>
<evidence type="ECO:0000313" key="13">
    <source>
        <dbReference type="WBParaSite" id="SPAL_0000680900.1"/>
    </source>
</evidence>
<keyword evidence="10" id="KW-0175">Coiled coil</keyword>